<dbReference type="Proteomes" id="UP000011223">
    <property type="component" value="Unassembled WGS sequence"/>
</dbReference>
<evidence type="ECO:0000313" key="1">
    <source>
        <dbReference type="EMBL" id="EOD77047.1"/>
    </source>
</evidence>
<gene>
    <name evidence="1" type="ORF">D515_04709</name>
</gene>
<organism evidence="1 2">
    <name type="scientific">Grimontia indica</name>
    <dbReference type="NCBI Taxonomy" id="1056512"/>
    <lineage>
        <taxon>Bacteria</taxon>
        <taxon>Pseudomonadati</taxon>
        <taxon>Pseudomonadota</taxon>
        <taxon>Gammaproteobacteria</taxon>
        <taxon>Vibrionales</taxon>
        <taxon>Vibrionaceae</taxon>
        <taxon>Grimontia</taxon>
    </lineage>
</organism>
<dbReference type="AlphaFoldDB" id="R1IHY8"/>
<protein>
    <submittedName>
        <fullName evidence="1">Uncharacterized protein</fullName>
    </submittedName>
</protein>
<name>R1IHY8_9GAMM</name>
<dbReference type="EMBL" id="ANFM02000077">
    <property type="protein sequence ID" value="EOD77047.1"/>
    <property type="molecule type" value="Genomic_DNA"/>
</dbReference>
<evidence type="ECO:0000313" key="2">
    <source>
        <dbReference type="Proteomes" id="UP000011223"/>
    </source>
</evidence>
<sequence>MKVVVVVVVVVVVIVASRYVADLRGPDQVHQGQLNLRGPI</sequence>
<proteinExistence type="predicted"/>
<comment type="caution">
    <text evidence="1">The sequence shown here is derived from an EMBL/GenBank/DDBJ whole genome shotgun (WGS) entry which is preliminary data.</text>
</comment>
<keyword evidence="2" id="KW-1185">Reference proteome</keyword>
<accession>R1IHY8</accession>
<reference evidence="1 2" key="1">
    <citation type="journal article" date="2014" name="PLoS ONE">
        <title>Grimontia indica AK16(T), sp. nov., Isolated from a Seawater Sample Reports the Presence of Pathogenic Genes Similar to Vibrio Genus.</title>
        <authorList>
            <person name="Singh A."/>
            <person name="Vaidya B."/>
            <person name="Khatri I."/>
            <person name="Srinivas T.N."/>
            <person name="Subramanian S."/>
            <person name="Korpole S."/>
            <person name="Pinnaka A.K."/>
        </authorList>
    </citation>
    <scope>NUCLEOTIDE SEQUENCE [LARGE SCALE GENOMIC DNA]</scope>
    <source>
        <strain evidence="1 2">AK16</strain>
    </source>
</reference>